<dbReference type="Proteomes" id="UP001529510">
    <property type="component" value="Unassembled WGS sequence"/>
</dbReference>
<dbReference type="EMBL" id="JAMKFB020000013">
    <property type="protein sequence ID" value="KAL0178704.1"/>
    <property type="molecule type" value="Genomic_DNA"/>
</dbReference>
<comment type="caution">
    <text evidence="1">The sequence shown here is derived from an EMBL/GenBank/DDBJ whole genome shotgun (WGS) entry which is preliminary data.</text>
</comment>
<gene>
    <name evidence="1" type="ORF">M9458_027598</name>
</gene>
<feature type="non-terminal residue" evidence="1">
    <location>
        <position position="1"/>
    </location>
</feature>
<dbReference type="InterPro" id="IPR000408">
    <property type="entry name" value="Reg_chr_condens"/>
</dbReference>
<protein>
    <submittedName>
        <fullName evidence="1">Uncharacterized protein</fullName>
    </submittedName>
</protein>
<evidence type="ECO:0000313" key="2">
    <source>
        <dbReference type="Proteomes" id="UP001529510"/>
    </source>
</evidence>
<name>A0ABD0PXU6_CIRMR</name>
<reference evidence="1 2" key="1">
    <citation type="submission" date="2024-05" db="EMBL/GenBank/DDBJ databases">
        <title>Genome sequencing and assembly of Indian major carp, Cirrhinus mrigala (Hamilton, 1822).</title>
        <authorList>
            <person name="Mohindra V."/>
            <person name="Chowdhury L.M."/>
            <person name="Lal K."/>
            <person name="Jena J.K."/>
        </authorList>
    </citation>
    <scope>NUCLEOTIDE SEQUENCE [LARGE SCALE GENOMIC DNA]</scope>
    <source>
        <strain evidence="1">CM1030</strain>
        <tissue evidence="1">Blood</tissue>
    </source>
</reference>
<dbReference type="AlphaFoldDB" id="A0ABD0PXU6"/>
<proteinExistence type="predicted"/>
<feature type="non-terminal residue" evidence="1">
    <location>
        <position position="53"/>
    </location>
</feature>
<organism evidence="1 2">
    <name type="scientific">Cirrhinus mrigala</name>
    <name type="common">Mrigala</name>
    <dbReference type="NCBI Taxonomy" id="683832"/>
    <lineage>
        <taxon>Eukaryota</taxon>
        <taxon>Metazoa</taxon>
        <taxon>Chordata</taxon>
        <taxon>Craniata</taxon>
        <taxon>Vertebrata</taxon>
        <taxon>Euteleostomi</taxon>
        <taxon>Actinopterygii</taxon>
        <taxon>Neopterygii</taxon>
        <taxon>Teleostei</taxon>
        <taxon>Ostariophysi</taxon>
        <taxon>Cypriniformes</taxon>
        <taxon>Cyprinidae</taxon>
        <taxon>Labeoninae</taxon>
        <taxon>Labeonini</taxon>
        <taxon>Cirrhinus</taxon>
    </lineage>
</organism>
<dbReference type="Pfam" id="PF00415">
    <property type="entry name" value="RCC1"/>
    <property type="match status" value="1"/>
</dbReference>
<sequence length="53" mass="5597">QHTLAFVPSSGKIDSFGLGGNGQLGTRSTCNRMSPAPVKGCWRAHTDPVPMEV</sequence>
<accession>A0ABD0PXU6</accession>
<dbReference type="InterPro" id="IPR009091">
    <property type="entry name" value="RCC1/BLIP-II"/>
</dbReference>
<keyword evidence="2" id="KW-1185">Reference proteome</keyword>
<evidence type="ECO:0000313" key="1">
    <source>
        <dbReference type="EMBL" id="KAL0178704.1"/>
    </source>
</evidence>
<dbReference type="SUPFAM" id="SSF50985">
    <property type="entry name" value="RCC1/BLIP-II"/>
    <property type="match status" value="1"/>
</dbReference>